<sequence length="220" mass="24866">MKPVWIFDLDNTLHNADLHAFPVINRAMTAYLAQHLSLSPELASILRTDYWRRYGATLLGLRRHHPHIDPLHFLRATHPLSELLTAIHPMPGLKMAIRRLPGEKILFTNGARHYAKAMMLALGIDDCFNAVVAVEDVDFIPKPHIHGYRRLISKFKLKANRCIFVEDTLANLVTAKRLGMKTVWLNHGSFGAQAADLSITSLRDLPQRSRYLLASSAFSS</sequence>
<proteinExistence type="predicted"/>
<dbReference type="Gene3D" id="1.10.150.450">
    <property type="match status" value="1"/>
</dbReference>
<dbReference type="GO" id="GO:0009166">
    <property type="term" value="P:nucleotide catabolic process"/>
    <property type="evidence" value="ECO:0007669"/>
    <property type="project" value="TreeGrafter"/>
</dbReference>
<dbReference type="SUPFAM" id="SSF56784">
    <property type="entry name" value="HAD-like"/>
    <property type="match status" value="1"/>
</dbReference>
<dbReference type="Pfam" id="PF00702">
    <property type="entry name" value="Hydrolase"/>
    <property type="match status" value="1"/>
</dbReference>
<organism evidence="1 2">
    <name type="scientific">Iodobacter fluviatilis</name>
    <dbReference type="NCBI Taxonomy" id="537"/>
    <lineage>
        <taxon>Bacteria</taxon>
        <taxon>Pseudomonadati</taxon>
        <taxon>Pseudomonadota</taxon>
        <taxon>Betaproteobacteria</taxon>
        <taxon>Neisseriales</taxon>
        <taxon>Chitinibacteraceae</taxon>
        <taxon>Iodobacter</taxon>
    </lineage>
</organism>
<keyword evidence="2" id="KW-1185">Reference proteome</keyword>
<dbReference type="NCBIfam" id="TIGR01993">
    <property type="entry name" value="Pyr-5-nucltdase"/>
    <property type="match status" value="1"/>
</dbReference>
<dbReference type="SFLD" id="SFLDG01129">
    <property type="entry name" value="C1.5:_HAD__Beta-PGM__Phosphata"/>
    <property type="match status" value="1"/>
</dbReference>
<evidence type="ECO:0000313" key="1">
    <source>
        <dbReference type="EMBL" id="QBC43056.1"/>
    </source>
</evidence>
<dbReference type="InterPro" id="IPR023214">
    <property type="entry name" value="HAD_sf"/>
</dbReference>
<dbReference type="PANTHER" id="PTHR47438">
    <property type="entry name" value="PHOSPHATE METABOLISM PROTEIN 8-RELATED"/>
    <property type="match status" value="1"/>
</dbReference>
<dbReference type="GO" id="GO:0008252">
    <property type="term" value="F:nucleotidase activity"/>
    <property type="evidence" value="ECO:0007669"/>
    <property type="project" value="TreeGrafter"/>
</dbReference>
<reference evidence="1 2" key="1">
    <citation type="submission" date="2018-01" db="EMBL/GenBank/DDBJ databases">
        <title>Genome sequence of Iodobacter sp. strain PCH194 isolated from Indian Trans-Himalaya.</title>
        <authorList>
            <person name="Kumar V."/>
            <person name="Thakur V."/>
            <person name="Kumar S."/>
            <person name="Singh D."/>
        </authorList>
    </citation>
    <scope>NUCLEOTIDE SEQUENCE [LARGE SCALE GENOMIC DNA]</scope>
    <source>
        <strain evidence="1 2">PCH194</strain>
    </source>
</reference>
<dbReference type="AlphaFoldDB" id="A0A7G3G751"/>
<dbReference type="SFLD" id="SFLDS00003">
    <property type="entry name" value="Haloacid_Dehalogenase"/>
    <property type="match status" value="1"/>
</dbReference>
<dbReference type="EMBL" id="CP025781">
    <property type="protein sequence ID" value="QBC43056.1"/>
    <property type="molecule type" value="Genomic_DNA"/>
</dbReference>
<dbReference type="Proteomes" id="UP000515917">
    <property type="component" value="Chromosome"/>
</dbReference>
<name>A0A7G3G751_9NEIS</name>
<dbReference type="GO" id="GO:0006206">
    <property type="term" value="P:pyrimidine nucleobase metabolic process"/>
    <property type="evidence" value="ECO:0007669"/>
    <property type="project" value="TreeGrafter"/>
</dbReference>
<dbReference type="InterPro" id="IPR006439">
    <property type="entry name" value="HAD-SF_hydro_IA"/>
</dbReference>
<dbReference type="Gene3D" id="3.40.50.1000">
    <property type="entry name" value="HAD superfamily/HAD-like"/>
    <property type="match status" value="1"/>
</dbReference>
<protein>
    <submittedName>
        <fullName evidence="1">Pyrimidine 5'-nucleotidase</fullName>
    </submittedName>
</protein>
<evidence type="ECO:0000313" key="2">
    <source>
        <dbReference type="Proteomes" id="UP000515917"/>
    </source>
</evidence>
<dbReference type="SFLD" id="SFLDG01132">
    <property type="entry name" value="C1.5.3:_5'-Nucleotidase_Like"/>
    <property type="match status" value="1"/>
</dbReference>
<dbReference type="NCBIfam" id="TIGR01509">
    <property type="entry name" value="HAD-SF-IA-v3"/>
    <property type="match status" value="1"/>
</dbReference>
<dbReference type="InterPro" id="IPR052791">
    <property type="entry name" value="SSM1_domain"/>
</dbReference>
<accession>A0A7G3G751</accession>
<dbReference type="PANTHER" id="PTHR47438:SF1">
    <property type="entry name" value="PHOSPHATE METABOLISM PROTEIN 8-RELATED"/>
    <property type="match status" value="1"/>
</dbReference>
<dbReference type="InterPro" id="IPR036412">
    <property type="entry name" value="HAD-like_sf"/>
</dbReference>
<dbReference type="RefSeq" id="WP_130105663.1">
    <property type="nucleotide sequence ID" value="NZ_CP025781.1"/>
</dbReference>
<dbReference type="KEGG" id="ifl:C1H71_05475"/>
<dbReference type="InterPro" id="IPR010237">
    <property type="entry name" value="Pyr-5-nucltdase"/>
</dbReference>
<gene>
    <name evidence="1" type="ORF">C1H71_05475</name>
</gene>